<organism evidence="1 2">
    <name type="scientific">Xylella fastidiosa subsp. sandyi Ann-1</name>
    <dbReference type="NCBI Taxonomy" id="155920"/>
    <lineage>
        <taxon>Bacteria</taxon>
        <taxon>Pseudomonadati</taxon>
        <taxon>Pseudomonadota</taxon>
        <taxon>Gammaproteobacteria</taxon>
        <taxon>Lysobacterales</taxon>
        <taxon>Lysobacteraceae</taxon>
        <taxon>Xylella</taxon>
    </lineage>
</organism>
<evidence type="ECO:0000313" key="1">
    <source>
        <dbReference type="EMBL" id="AIC11243.1"/>
    </source>
</evidence>
<dbReference type="PATRIC" id="fig|155920.8.peg.1597"/>
<name>A0A060H6L5_XYLFS</name>
<dbReference type="KEGG" id="xfs:D934_06845"/>
<reference evidence="1 2" key="1">
    <citation type="submission" date="2013-08" db="EMBL/GenBank/DDBJ databases">
        <authorList>
            <person name="Stouthamer R."/>
            <person name="Nunney L."/>
        </authorList>
    </citation>
    <scope>NUCLEOTIDE SEQUENCE [LARGE SCALE GENOMIC DNA]</scope>
    <source>
        <strain evidence="2">ann-1</strain>
    </source>
</reference>
<dbReference type="EMBL" id="CP006696">
    <property type="protein sequence ID" value="AIC11243.1"/>
    <property type="molecule type" value="Genomic_DNA"/>
</dbReference>
<evidence type="ECO:0000313" key="2">
    <source>
        <dbReference type="Proteomes" id="UP000027215"/>
    </source>
</evidence>
<gene>
    <name evidence="1" type="ORF">D934_06845</name>
</gene>
<sequence length="54" mass="6495">MDIDEIIKEAFPYFNTMKVFLYDNLFRHHGNIFSRSATTAYDAADEWRHLVREV</sequence>
<dbReference type="Proteomes" id="UP000027215">
    <property type="component" value="Chromosome"/>
</dbReference>
<accession>A0A060H6L5</accession>
<protein>
    <submittedName>
        <fullName evidence="1">Uncharacterized protein</fullName>
    </submittedName>
</protein>
<dbReference type="AlphaFoldDB" id="A0A060H6L5"/>
<dbReference type="HOGENOM" id="CLU_3049503_0_0_6"/>
<proteinExistence type="predicted"/>